<keyword evidence="9 10" id="KW-0119">Carbohydrate metabolism</keyword>
<evidence type="ECO:0000256" key="3">
    <source>
        <dbReference type="ARBA" id="ARBA00004947"/>
    </source>
</evidence>
<dbReference type="CDD" id="cd05247">
    <property type="entry name" value="UDP_G4E_1_SDR_e"/>
    <property type="match status" value="1"/>
</dbReference>
<dbReference type="AlphaFoldDB" id="A0A6N4STH4"/>
<name>A0A6N4STH4_CYTH3</name>
<dbReference type="InterPro" id="IPR005886">
    <property type="entry name" value="UDP_G4E"/>
</dbReference>
<dbReference type="SUPFAM" id="SSF51735">
    <property type="entry name" value="NAD(P)-binding Rossmann-fold domains"/>
    <property type="match status" value="1"/>
</dbReference>
<evidence type="ECO:0000313" key="13">
    <source>
        <dbReference type="Proteomes" id="UP000001822"/>
    </source>
</evidence>
<evidence type="ECO:0000256" key="10">
    <source>
        <dbReference type="RuleBase" id="RU366046"/>
    </source>
</evidence>
<dbReference type="Gene3D" id="3.40.50.720">
    <property type="entry name" value="NAD(P)-binding Rossmann-like Domain"/>
    <property type="match status" value="1"/>
</dbReference>
<organism evidence="12 13">
    <name type="scientific">Cytophaga hutchinsonii (strain ATCC 33406 / DSM 1761 / CIP 103989 / NBRC 15051 / NCIMB 9469 / D465)</name>
    <dbReference type="NCBI Taxonomy" id="269798"/>
    <lineage>
        <taxon>Bacteria</taxon>
        <taxon>Pseudomonadati</taxon>
        <taxon>Bacteroidota</taxon>
        <taxon>Cytophagia</taxon>
        <taxon>Cytophagales</taxon>
        <taxon>Cytophagaceae</taxon>
        <taxon>Cytophaga</taxon>
    </lineage>
</organism>
<dbReference type="GO" id="GO:0003978">
    <property type="term" value="F:UDP-glucose 4-epimerase activity"/>
    <property type="evidence" value="ECO:0007669"/>
    <property type="project" value="UniProtKB-UniRule"/>
</dbReference>
<dbReference type="PANTHER" id="PTHR43725">
    <property type="entry name" value="UDP-GLUCOSE 4-EPIMERASE"/>
    <property type="match status" value="1"/>
</dbReference>
<dbReference type="InterPro" id="IPR036291">
    <property type="entry name" value="NAD(P)-bd_dom_sf"/>
</dbReference>
<dbReference type="PANTHER" id="PTHR43725:SF53">
    <property type="entry name" value="UDP-ARABINOSE 4-EPIMERASE 1"/>
    <property type="match status" value="1"/>
</dbReference>
<dbReference type="Gene3D" id="3.90.25.10">
    <property type="entry name" value="UDP-galactose 4-epimerase, domain 1"/>
    <property type="match status" value="1"/>
</dbReference>
<comment type="catalytic activity">
    <reaction evidence="1 10">
        <text>UDP-alpha-D-glucose = UDP-alpha-D-galactose</text>
        <dbReference type="Rhea" id="RHEA:22168"/>
        <dbReference type="ChEBI" id="CHEBI:58885"/>
        <dbReference type="ChEBI" id="CHEBI:66914"/>
        <dbReference type="EC" id="5.1.3.2"/>
    </reaction>
</comment>
<evidence type="ECO:0000256" key="6">
    <source>
        <dbReference type="ARBA" id="ARBA00018569"/>
    </source>
</evidence>
<dbReference type="RefSeq" id="WP_011585781.1">
    <property type="nucleotide sequence ID" value="NC_008255.1"/>
</dbReference>
<comment type="pathway">
    <text evidence="3 10">Carbohydrate metabolism; galactose metabolism.</text>
</comment>
<dbReference type="NCBIfam" id="TIGR01179">
    <property type="entry name" value="galE"/>
    <property type="match status" value="1"/>
</dbReference>
<evidence type="ECO:0000256" key="5">
    <source>
        <dbReference type="ARBA" id="ARBA00013189"/>
    </source>
</evidence>
<keyword evidence="7 10" id="KW-0520">NAD</keyword>
<dbReference type="InterPro" id="IPR001509">
    <property type="entry name" value="Epimerase_deHydtase"/>
</dbReference>
<evidence type="ECO:0000256" key="9">
    <source>
        <dbReference type="ARBA" id="ARBA00023277"/>
    </source>
</evidence>
<proteinExistence type="inferred from homology"/>
<feature type="domain" description="NAD-dependent epimerase/dehydratase" evidence="11">
    <location>
        <begin position="4"/>
        <end position="254"/>
    </location>
</feature>
<gene>
    <name evidence="12" type="primary">galE</name>
    <name evidence="12" type="ordered locus">CHU_2411</name>
</gene>
<dbReference type="EMBL" id="CP000383">
    <property type="protein sequence ID" value="ABG59667.1"/>
    <property type="molecule type" value="Genomic_DNA"/>
</dbReference>
<evidence type="ECO:0000256" key="8">
    <source>
        <dbReference type="ARBA" id="ARBA00023235"/>
    </source>
</evidence>
<accession>A0A6N4STH4</accession>
<comment type="subunit">
    <text evidence="10">Homodimer.</text>
</comment>
<evidence type="ECO:0000256" key="4">
    <source>
        <dbReference type="ARBA" id="ARBA00007637"/>
    </source>
</evidence>
<evidence type="ECO:0000256" key="7">
    <source>
        <dbReference type="ARBA" id="ARBA00023027"/>
    </source>
</evidence>
<reference evidence="12 13" key="1">
    <citation type="journal article" date="2007" name="Appl. Environ. Microbiol.">
        <title>Genome sequence of the cellulolytic gliding bacterium Cytophaga hutchinsonii.</title>
        <authorList>
            <person name="Xie G."/>
            <person name="Bruce D.C."/>
            <person name="Challacombe J.F."/>
            <person name="Chertkov O."/>
            <person name="Detter J.C."/>
            <person name="Gilna P."/>
            <person name="Han C.S."/>
            <person name="Lucas S."/>
            <person name="Misra M."/>
            <person name="Myers G.L."/>
            <person name="Richardson P."/>
            <person name="Tapia R."/>
            <person name="Thayer N."/>
            <person name="Thompson L.S."/>
            <person name="Brettin T.S."/>
            <person name="Henrissat B."/>
            <person name="Wilson D.B."/>
            <person name="McBride M.J."/>
        </authorList>
    </citation>
    <scope>NUCLEOTIDE SEQUENCE [LARGE SCALE GENOMIC DNA]</scope>
    <source>
        <strain evidence="13">ATCC 33406 / DSM 1761 / CIP 103989 / NBRC 15051 / NCIMB 9469 / D465</strain>
    </source>
</reference>
<dbReference type="KEGG" id="chu:CHU_2411"/>
<comment type="cofactor">
    <cofactor evidence="2 10">
        <name>NAD(+)</name>
        <dbReference type="ChEBI" id="CHEBI:57540"/>
    </cofactor>
</comment>
<dbReference type="SMR" id="A0A6N4STH4"/>
<keyword evidence="8 10" id="KW-0413">Isomerase</keyword>
<comment type="similarity">
    <text evidence="4 10">Belongs to the NAD(P)-dependent epimerase/dehydratase family.</text>
</comment>
<dbReference type="OrthoDB" id="9811743at2"/>
<evidence type="ECO:0000259" key="11">
    <source>
        <dbReference type="Pfam" id="PF01370"/>
    </source>
</evidence>
<evidence type="ECO:0000256" key="2">
    <source>
        <dbReference type="ARBA" id="ARBA00001911"/>
    </source>
</evidence>
<dbReference type="Proteomes" id="UP000001822">
    <property type="component" value="Chromosome"/>
</dbReference>
<protein>
    <recommendedName>
        <fullName evidence="6 10">UDP-glucose 4-epimerase</fullName>
        <ecNumber evidence="5 10">5.1.3.2</ecNumber>
    </recommendedName>
</protein>
<evidence type="ECO:0000256" key="1">
    <source>
        <dbReference type="ARBA" id="ARBA00000083"/>
    </source>
</evidence>
<keyword evidence="13" id="KW-1185">Reference proteome</keyword>
<dbReference type="UniPathway" id="UPA00214"/>
<dbReference type="GO" id="GO:0033499">
    <property type="term" value="P:galactose catabolic process via UDP-galactose, Leloir pathway"/>
    <property type="evidence" value="ECO:0007669"/>
    <property type="project" value="TreeGrafter"/>
</dbReference>
<dbReference type="EC" id="5.1.3.2" evidence="5 10"/>
<dbReference type="Pfam" id="PF01370">
    <property type="entry name" value="Epimerase"/>
    <property type="match status" value="1"/>
</dbReference>
<evidence type="ECO:0000313" key="12">
    <source>
        <dbReference type="EMBL" id="ABG59667.1"/>
    </source>
</evidence>
<sequence>MSTVLVTGGAGYIGSHAVRALANLNYQVIVLDNLIYGHREAIVNSEVRFVEGDIANKALVIDILKTYKVDAVMHFAAFAYVGESVTEPTKYYNNNLAASITLLDAMREAGCKNIIFSSTCASYGSPKYMPIDEAHPQEPINPYGASKWMLERVIKDYHHAYGINYAFLRYFNASGCSADGLIGEDHDPEPHLIPLILKAIKGERDAITVFGTDYETPDGTCVRDYIHVEDLADAHIKAFTYLLSGKGPVICNLGTGVGYSVKEMIDAAERATGKKVPVKYGERRAGDPSHLVANAEKAWKELGWKARYVNIEEIIATAWKWENGERSGRYGKN</sequence>